<sequence>MSFRSEKILSLAGVDFNHSKEDDLIAQFNKYLKNGMHGICFSSYLDGQEPGSIITAEQIQERIEIIKPYTKWIRTFSCTDGNELIPVIAKENGLKVMVGAWLSDDKELNEKEVVNLIKVAKAGDADLVAVGNEVLYREELNEEELLGYIRQVKKALPGIEVGYVDAYYEFVNRPAITEACDVIFANCYSFWEGCHIDYSHVYMQNMYFQAVRAANGKRVIISETGWPNVGTAFEGAEPNTENALRYFINTQKWSREENIELMYFSSFDESWKVGAEGDVGAYWGLWDKHGKLKYQK</sequence>
<keyword evidence="6" id="KW-0732">Signal</keyword>
<comment type="function">
    <text evidence="13">Glucanases play a role in cell expansion during growth, in cell-cell fusion during mating, and in spore release during sporulation. This enzyme may be involved in beta-glucan degradation. Active on laminarin and lichenan.</text>
</comment>
<accession>A0A9X3F766</accession>
<keyword evidence="12" id="KW-0624">Polysaccharide degradation</keyword>
<dbReference type="GO" id="GO:0005886">
    <property type="term" value="C:plasma membrane"/>
    <property type="evidence" value="ECO:0007669"/>
    <property type="project" value="UniProtKB-SubCell"/>
</dbReference>
<evidence type="ECO:0000256" key="4">
    <source>
        <dbReference type="ARBA" id="ARBA00022512"/>
    </source>
</evidence>
<dbReference type="PANTHER" id="PTHR16631">
    <property type="entry name" value="GLUCAN 1,3-BETA-GLUCOSIDASE"/>
    <property type="match status" value="1"/>
</dbReference>
<evidence type="ECO:0000256" key="15">
    <source>
        <dbReference type="ARBA" id="ARBA00043078"/>
    </source>
</evidence>
<protein>
    <recommendedName>
        <fullName evidence="15">Endo-1,3-beta-glucanase btgC</fullName>
    </recommendedName>
    <alternativeName>
        <fullName evidence="14">Laminarinase btgC</fullName>
    </alternativeName>
</protein>
<dbReference type="GO" id="GO:0071555">
    <property type="term" value="P:cell wall organization"/>
    <property type="evidence" value="ECO:0007669"/>
    <property type="project" value="UniProtKB-KW"/>
</dbReference>
<evidence type="ECO:0000256" key="10">
    <source>
        <dbReference type="ARBA" id="ARBA00023277"/>
    </source>
</evidence>
<keyword evidence="8" id="KW-0472">Membrane</keyword>
<evidence type="ECO:0000256" key="11">
    <source>
        <dbReference type="ARBA" id="ARBA00023316"/>
    </source>
</evidence>
<evidence type="ECO:0000256" key="7">
    <source>
        <dbReference type="ARBA" id="ARBA00022801"/>
    </source>
</evidence>
<dbReference type="RefSeq" id="WP_343333401.1">
    <property type="nucleotide sequence ID" value="NZ_JAPOHD010000027.1"/>
</dbReference>
<keyword evidence="11" id="KW-0961">Cell wall biogenesis/degradation</keyword>
<evidence type="ECO:0000313" key="17">
    <source>
        <dbReference type="Proteomes" id="UP001145087"/>
    </source>
</evidence>
<dbReference type="SUPFAM" id="SSF51445">
    <property type="entry name" value="(Trans)glycosidases"/>
    <property type="match status" value="1"/>
</dbReference>
<keyword evidence="9" id="KW-0325">Glycoprotein</keyword>
<keyword evidence="7 16" id="KW-0378">Hydrolase</keyword>
<evidence type="ECO:0000256" key="13">
    <source>
        <dbReference type="ARBA" id="ARBA00037649"/>
    </source>
</evidence>
<dbReference type="EMBL" id="JAPOHD010000027">
    <property type="protein sequence ID" value="MCY1721067.1"/>
    <property type="molecule type" value="Genomic_DNA"/>
</dbReference>
<evidence type="ECO:0000313" key="16">
    <source>
        <dbReference type="EMBL" id="MCY1721067.1"/>
    </source>
</evidence>
<proteinExistence type="predicted"/>
<comment type="caution">
    <text evidence="16">The sequence shown here is derived from an EMBL/GenBank/DDBJ whole genome shotgun (WGS) entry which is preliminary data.</text>
</comment>
<organism evidence="16 17">
    <name type="scientific">Draconibacterium aestuarii</name>
    <dbReference type="NCBI Taxonomy" id="2998507"/>
    <lineage>
        <taxon>Bacteria</taxon>
        <taxon>Pseudomonadati</taxon>
        <taxon>Bacteroidota</taxon>
        <taxon>Bacteroidia</taxon>
        <taxon>Marinilabiliales</taxon>
        <taxon>Prolixibacteraceae</taxon>
        <taxon>Draconibacterium</taxon>
    </lineage>
</organism>
<evidence type="ECO:0000256" key="8">
    <source>
        <dbReference type="ARBA" id="ARBA00023136"/>
    </source>
</evidence>
<dbReference type="GO" id="GO:0000272">
    <property type="term" value="P:polysaccharide catabolic process"/>
    <property type="evidence" value="ECO:0007669"/>
    <property type="project" value="UniProtKB-KW"/>
</dbReference>
<name>A0A9X3F766_9BACT</name>
<dbReference type="InterPro" id="IPR050732">
    <property type="entry name" value="Beta-glucan_modifiers"/>
</dbReference>
<evidence type="ECO:0000256" key="12">
    <source>
        <dbReference type="ARBA" id="ARBA00023326"/>
    </source>
</evidence>
<evidence type="ECO:0000256" key="3">
    <source>
        <dbReference type="ARBA" id="ARBA00022475"/>
    </source>
</evidence>
<dbReference type="Gene3D" id="3.20.20.80">
    <property type="entry name" value="Glycosidases"/>
    <property type="match status" value="1"/>
</dbReference>
<keyword evidence="17" id="KW-1185">Reference proteome</keyword>
<dbReference type="PANTHER" id="PTHR16631:SF17">
    <property type="entry name" value="GLUCAN ENDO-1,3-BETA-GLUCOSIDASE BTGC"/>
    <property type="match status" value="1"/>
</dbReference>
<keyword evidence="10" id="KW-0119">Carbohydrate metabolism</keyword>
<dbReference type="AlphaFoldDB" id="A0A9X3F766"/>
<dbReference type="InterPro" id="IPR017853">
    <property type="entry name" value="GH"/>
</dbReference>
<evidence type="ECO:0000256" key="6">
    <source>
        <dbReference type="ARBA" id="ARBA00022729"/>
    </source>
</evidence>
<dbReference type="Proteomes" id="UP001145087">
    <property type="component" value="Unassembled WGS sequence"/>
</dbReference>
<evidence type="ECO:0000256" key="1">
    <source>
        <dbReference type="ARBA" id="ARBA00004191"/>
    </source>
</evidence>
<keyword evidence="3" id="KW-1003">Cell membrane</keyword>
<keyword evidence="4" id="KW-0134">Cell wall</keyword>
<dbReference type="Pfam" id="PF00332">
    <property type="entry name" value="Glyco_hydro_17"/>
    <property type="match status" value="1"/>
</dbReference>
<gene>
    <name evidence="16" type="ORF">OU798_11985</name>
</gene>
<comment type="subcellular location">
    <subcellularLocation>
        <location evidence="2">Cell membrane</location>
    </subcellularLocation>
    <subcellularLocation>
        <location evidence="1">Secreted</location>
        <location evidence="1">Cell wall</location>
    </subcellularLocation>
</comment>
<reference evidence="16" key="1">
    <citation type="submission" date="2022-11" db="EMBL/GenBank/DDBJ databases">
        <title>Marilongibacter aestuarii gen. nov., sp. nov., isolated from tidal flat sediment.</title>
        <authorList>
            <person name="Jiayan W."/>
        </authorList>
    </citation>
    <scope>NUCLEOTIDE SEQUENCE</scope>
    <source>
        <strain evidence="16">Z1-6</strain>
    </source>
</reference>
<evidence type="ECO:0000256" key="2">
    <source>
        <dbReference type="ARBA" id="ARBA00004236"/>
    </source>
</evidence>
<evidence type="ECO:0000256" key="5">
    <source>
        <dbReference type="ARBA" id="ARBA00022525"/>
    </source>
</evidence>
<dbReference type="InterPro" id="IPR000490">
    <property type="entry name" value="Glyco_hydro_17"/>
</dbReference>
<evidence type="ECO:0000256" key="9">
    <source>
        <dbReference type="ARBA" id="ARBA00023180"/>
    </source>
</evidence>
<evidence type="ECO:0000256" key="14">
    <source>
        <dbReference type="ARBA" id="ARBA00042373"/>
    </source>
</evidence>
<keyword evidence="5" id="KW-0964">Secreted</keyword>
<dbReference type="GO" id="GO:0004553">
    <property type="term" value="F:hydrolase activity, hydrolyzing O-glycosyl compounds"/>
    <property type="evidence" value="ECO:0007669"/>
    <property type="project" value="InterPro"/>
</dbReference>